<evidence type="ECO:0000259" key="2">
    <source>
        <dbReference type="PROSITE" id="PS50975"/>
    </source>
</evidence>
<dbReference type="Pfam" id="PF08443">
    <property type="entry name" value="RimK"/>
    <property type="match status" value="1"/>
</dbReference>
<protein>
    <submittedName>
        <fullName evidence="3">ATP-grasp domain-containing protein</fullName>
    </submittedName>
</protein>
<dbReference type="Gene3D" id="3.30.1490.20">
    <property type="entry name" value="ATP-grasp fold, A domain"/>
    <property type="match status" value="1"/>
</dbReference>
<dbReference type="Gene3D" id="3.40.50.20">
    <property type="match status" value="1"/>
</dbReference>
<dbReference type="PROSITE" id="PS50975">
    <property type="entry name" value="ATP_GRASP"/>
    <property type="match status" value="1"/>
</dbReference>
<evidence type="ECO:0000313" key="4">
    <source>
        <dbReference type="Proteomes" id="UP000284779"/>
    </source>
</evidence>
<dbReference type="GO" id="GO:0005524">
    <property type="term" value="F:ATP binding"/>
    <property type="evidence" value="ECO:0007669"/>
    <property type="project" value="UniProtKB-UniRule"/>
</dbReference>
<dbReference type="RefSeq" id="WP_117971117.1">
    <property type="nucleotide sequence ID" value="NZ_CAUBDO010000005.1"/>
</dbReference>
<sequence>MIGWLIYSAVDVEKNKYYIQMYKDKFKEHFIEIKLVIVEELENMEQYVKCNKVDFAINRSRNHIMGELLEQKGVRVFNSSSVTRIANNKGITYEFLKDVVPFLAVKYGNEIIESKIENKGFEYPYVIKSCSGHGGSQVFLVNNRKEEEQAVKAMNGQEYVVQQCCSDLGRDVRVYIIGNKIIKAVLRTSTESFKSNYSLGGKVQEYTLNNEEKAMVERIVDKLPLDYAGIDFTFHNGKAVFNEIEDAVGARMLYQVSDIDIVEMYIKHILEQLSKE</sequence>
<dbReference type="EMBL" id="QSFD01000009">
    <property type="protein sequence ID" value="RHA17418.1"/>
    <property type="molecule type" value="Genomic_DNA"/>
</dbReference>
<dbReference type="GO" id="GO:0005737">
    <property type="term" value="C:cytoplasm"/>
    <property type="evidence" value="ECO:0007669"/>
    <property type="project" value="TreeGrafter"/>
</dbReference>
<dbReference type="PANTHER" id="PTHR21621:SF0">
    <property type="entry name" value="BETA-CITRYLGLUTAMATE SYNTHASE B-RELATED"/>
    <property type="match status" value="1"/>
</dbReference>
<dbReference type="SUPFAM" id="SSF56059">
    <property type="entry name" value="Glutathione synthetase ATP-binding domain-like"/>
    <property type="match status" value="1"/>
</dbReference>
<dbReference type="InterPro" id="IPR013651">
    <property type="entry name" value="ATP-grasp_RimK-type"/>
</dbReference>
<keyword evidence="4" id="KW-1185">Reference proteome</keyword>
<evidence type="ECO:0000256" key="1">
    <source>
        <dbReference type="PROSITE-ProRule" id="PRU00409"/>
    </source>
</evidence>
<feature type="domain" description="ATP-grasp" evidence="2">
    <location>
        <begin position="89"/>
        <end position="270"/>
    </location>
</feature>
<accession>A0A413R681</accession>
<gene>
    <name evidence="3" type="ORF">DW944_09530</name>
</gene>
<keyword evidence="1" id="KW-0547">Nucleotide-binding</keyword>
<dbReference type="InterPro" id="IPR011761">
    <property type="entry name" value="ATP-grasp"/>
</dbReference>
<dbReference type="Gene3D" id="3.30.470.20">
    <property type="entry name" value="ATP-grasp fold, B domain"/>
    <property type="match status" value="1"/>
</dbReference>
<dbReference type="AlphaFoldDB" id="A0A413R681"/>
<evidence type="ECO:0000313" key="3">
    <source>
        <dbReference type="EMBL" id="RHA17418.1"/>
    </source>
</evidence>
<dbReference type="GO" id="GO:0046872">
    <property type="term" value="F:metal ion binding"/>
    <property type="evidence" value="ECO:0007669"/>
    <property type="project" value="InterPro"/>
</dbReference>
<name>A0A413R681_9FIRM</name>
<dbReference type="PANTHER" id="PTHR21621">
    <property type="entry name" value="RIBOSOMAL PROTEIN S6 MODIFICATION PROTEIN"/>
    <property type="match status" value="1"/>
</dbReference>
<keyword evidence="1" id="KW-0067">ATP-binding</keyword>
<dbReference type="GO" id="GO:0018169">
    <property type="term" value="F:ribosomal S6-glutamic acid ligase activity"/>
    <property type="evidence" value="ECO:0007669"/>
    <property type="project" value="TreeGrafter"/>
</dbReference>
<dbReference type="Proteomes" id="UP000284779">
    <property type="component" value="Unassembled WGS sequence"/>
</dbReference>
<dbReference type="InterPro" id="IPR013815">
    <property type="entry name" value="ATP_grasp_subdomain_1"/>
</dbReference>
<proteinExistence type="predicted"/>
<organism evidence="3 4">
    <name type="scientific">Eubacterium ventriosum</name>
    <dbReference type="NCBI Taxonomy" id="39496"/>
    <lineage>
        <taxon>Bacteria</taxon>
        <taxon>Bacillati</taxon>
        <taxon>Bacillota</taxon>
        <taxon>Clostridia</taxon>
        <taxon>Eubacteriales</taxon>
        <taxon>Eubacteriaceae</taxon>
        <taxon>Eubacterium</taxon>
    </lineage>
</organism>
<reference evidence="3 4" key="1">
    <citation type="submission" date="2018-08" db="EMBL/GenBank/DDBJ databases">
        <title>A genome reference for cultivated species of the human gut microbiota.</title>
        <authorList>
            <person name="Zou Y."/>
            <person name="Xue W."/>
            <person name="Luo G."/>
        </authorList>
    </citation>
    <scope>NUCLEOTIDE SEQUENCE [LARGE SCALE GENOMIC DNA]</scope>
    <source>
        <strain evidence="3 4">AM44-11BH</strain>
    </source>
</reference>
<dbReference type="GO" id="GO:0009432">
    <property type="term" value="P:SOS response"/>
    <property type="evidence" value="ECO:0007669"/>
    <property type="project" value="TreeGrafter"/>
</dbReference>
<comment type="caution">
    <text evidence="3">The sequence shown here is derived from an EMBL/GenBank/DDBJ whole genome shotgun (WGS) entry which is preliminary data.</text>
</comment>